<dbReference type="InterPro" id="IPR043133">
    <property type="entry name" value="GTP-CH-I_C/QueF"/>
</dbReference>
<evidence type="ECO:0000256" key="3">
    <source>
        <dbReference type="ARBA" id="ARBA00012715"/>
    </source>
</evidence>
<evidence type="ECO:0000256" key="2">
    <source>
        <dbReference type="ARBA" id="ARBA00005080"/>
    </source>
</evidence>
<dbReference type="PANTHER" id="PTHR11109:SF7">
    <property type="entry name" value="GTP CYCLOHYDROLASE 1"/>
    <property type="match status" value="1"/>
</dbReference>
<feature type="domain" description="GTP cyclohydrolase I" evidence="5">
    <location>
        <begin position="26"/>
        <end position="185"/>
    </location>
</feature>
<dbReference type="HAMAP" id="MF_00223">
    <property type="entry name" value="FolE"/>
    <property type="match status" value="1"/>
</dbReference>
<dbReference type="NCBIfam" id="TIGR00063">
    <property type="entry name" value="folE"/>
    <property type="match status" value="1"/>
</dbReference>
<dbReference type="NCBIfam" id="NF006826">
    <property type="entry name" value="PRK09347.1-3"/>
    <property type="match status" value="1"/>
</dbReference>
<dbReference type="GO" id="GO:0003934">
    <property type="term" value="F:GTP cyclohydrolase I activity"/>
    <property type="evidence" value="ECO:0007669"/>
    <property type="project" value="UniProtKB-EC"/>
</dbReference>
<organism evidence="6">
    <name type="scientific">marine sediment metagenome</name>
    <dbReference type="NCBI Taxonomy" id="412755"/>
    <lineage>
        <taxon>unclassified sequences</taxon>
        <taxon>metagenomes</taxon>
        <taxon>ecological metagenomes</taxon>
    </lineage>
</organism>
<protein>
    <recommendedName>
        <fullName evidence="3">GTP cyclohydrolase I</fullName>
        <ecNumber evidence="3">3.5.4.16</ecNumber>
    </recommendedName>
</protein>
<proteinExistence type="inferred from homology"/>
<name>A0A0F9NHN5_9ZZZZ</name>
<dbReference type="GO" id="GO:0005525">
    <property type="term" value="F:GTP binding"/>
    <property type="evidence" value="ECO:0007669"/>
    <property type="project" value="TreeGrafter"/>
</dbReference>
<keyword evidence="4" id="KW-0378">Hydrolase</keyword>
<dbReference type="Pfam" id="PF01227">
    <property type="entry name" value="GTP_cyclohydroI"/>
    <property type="match status" value="1"/>
</dbReference>
<dbReference type="AlphaFoldDB" id="A0A0F9NHN5"/>
<evidence type="ECO:0000313" key="6">
    <source>
        <dbReference type="EMBL" id="KKM80837.1"/>
    </source>
</evidence>
<dbReference type="UniPathway" id="UPA00848">
    <property type="reaction ID" value="UER00151"/>
</dbReference>
<dbReference type="InterPro" id="IPR001474">
    <property type="entry name" value="GTP_CycHdrlase_I"/>
</dbReference>
<dbReference type="Gene3D" id="3.30.1130.10">
    <property type="match status" value="1"/>
</dbReference>
<gene>
    <name evidence="6" type="ORF">LCGC14_1335830</name>
</gene>
<reference evidence="6" key="1">
    <citation type="journal article" date="2015" name="Nature">
        <title>Complex archaea that bridge the gap between prokaryotes and eukaryotes.</title>
        <authorList>
            <person name="Spang A."/>
            <person name="Saw J.H."/>
            <person name="Jorgensen S.L."/>
            <person name="Zaremba-Niedzwiedzka K."/>
            <person name="Martijn J."/>
            <person name="Lind A.E."/>
            <person name="van Eijk R."/>
            <person name="Schleper C."/>
            <person name="Guy L."/>
            <person name="Ettema T.J."/>
        </authorList>
    </citation>
    <scope>NUCLEOTIDE SEQUENCE</scope>
</reference>
<dbReference type="GO" id="GO:0046654">
    <property type="term" value="P:tetrahydrofolate biosynthetic process"/>
    <property type="evidence" value="ECO:0007669"/>
    <property type="project" value="InterPro"/>
</dbReference>
<dbReference type="PROSITE" id="PS00859">
    <property type="entry name" value="GTP_CYCLOHYDROL_1_1"/>
    <property type="match status" value="1"/>
</dbReference>
<comment type="caution">
    <text evidence="6">The sequence shown here is derived from an EMBL/GenBank/DDBJ whole genome shotgun (WGS) entry which is preliminary data.</text>
</comment>
<dbReference type="EC" id="3.5.4.16" evidence="3"/>
<dbReference type="GO" id="GO:0006729">
    <property type="term" value="P:tetrahydrobiopterin biosynthetic process"/>
    <property type="evidence" value="ECO:0007669"/>
    <property type="project" value="TreeGrafter"/>
</dbReference>
<comment type="catalytic activity">
    <reaction evidence="1">
        <text>GTP + H2O = 7,8-dihydroneopterin 3'-triphosphate + formate + H(+)</text>
        <dbReference type="Rhea" id="RHEA:17473"/>
        <dbReference type="ChEBI" id="CHEBI:15377"/>
        <dbReference type="ChEBI" id="CHEBI:15378"/>
        <dbReference type="ChEBI" id="CHEBI:15740"/>
        <dbReference type="ChEBI" id="CHEBI:37565"/>
        <dbReference type="ChEBI" id="CHEBI:58462"/>
        <dbReference type="EC" id="3.5.4.16"/>
    </reaction>
</comment>
<accession>A0A0F9NHN5</accession>
<evidence type="ECO:0000259" key="5">
    <source>
        <dbReference type="Pfam" id="PF01227"/>
    </source>
</evidence>
<dbReference type="PANTHER" id="PTHR11109">
    <property type="entry name" value="GTP CYCLOHYDROLASE I"/>
    <property type="match status" value="1"/>
</dbReference>
<dbReference type="NCBIfam" id="NF006825">
    <property type="entry name" value="PRK09347.1-2"/>
    <property type="match status" value="1"/>
</dbReference>
<dbReference type="SUPFAM" id="SSF55620">
    <property type="entry name" value="Tetrahydrobiopterin biosynthesis enzymes-like"/>
    <property type="match status" value="1"/>
</dbReference>
<comment type="pathway">
    <text evidence="2">Cofactor biosynthesis; 7,8-dihydroneopterin triphosphate biosynthesis; 7,8-dihydroneopterin triphosphate from GTP: step 1/1.</text>
</comment>
<dbReference type="InterPro" id="IPR043134">
    <property type="entry name" value="GTP-CH-I_N"/>
</dbReference>
<dbReference type="GO" id="GO:0005737">
    <property type="term" value="C:cytoplasm"/>
    <property type="evidence" value="ECO:0007669"/>
    <property type="project" value="TreeGrafter"/>
</dbReference>
<evidence type="ECO:0000256" key="1">
    <source>
        <dbReference type="ARBA" id="ARBA00001052"/>
    </source>
</evidence>
<dbReference type="GO" id="GO:0008270">
    <property type="term" value="F:zinc ion binding"/>
    <property type="evidence" value="ECO:0007669"/>
    <property type="project" value="TreeGrafter"/>
</dbReference>
<evidence type="ECO:0000256" key="4">
    <source>
        <dbReference type="ARBA" id="ARBA00022801"/>
    </source>
</evidence>
<dbReference type="InterPro" id="IPR018234">
    <property type="entry name" value="GTP_CycHdrlase_I_CS"/>
</dbReference>
<dbReference type="InterPro" id="IPR020602">
    <property type="entry name" value="GTP_CycHdrlase_I_dom"/>
</dbReference>
<dbReference type="FunFam" id="3.30.1130.10:FF:000001">
    <property type="entry name" value="GTP cyclohydrolase 1"/>
    <property type="match status" value="1"/>
</dbReference>
<dbReference type="Gene3D" id="1.10.286.10">
    <property type="match status" value="1"/>
</dbReference>
<sequence>MDKEKIEKLFAVILCEIEGIKDPSELRVGLKETPKRVADMYDEIFEGYSNDADKYIKIFKEKYNEVIISKDIEFYSLCEHHLVPFYGSVDIAYLPYNNIIGISKLARIVDHFAHKLNIQEKMTQDIADFIMKSKLKPKGIMVIVRATHLCEIMRGVKKKNPIMITSVVRGSLFDNPTLRNEVMMLLGGK</sequence>
<dbReference type="EMBL" id="LAZR01008120">
    <property type="protein sequence ID" value="KKM80837.1"/>
    <property type="molecule type" value="Genomic_DNA"/>
</dbReference>